<dbReference type="EMBL" id="BTSX01000002">
    <property type="protein sequence ID" value="GMS83397.1"/>
    <property type="molecule type" value="Genomic_DNA"/>
</dbReference>
<name>A0AAV5SJ65_9BILA</name>
<sequence length="370" mass="39835">SAFLRGVRSEAQIMQRKRGHSSCVHLMCDIIANNQPEHALGFICESIVLTEHHFGQDHYEAVREMCLEAMSKYGPGTPFESDERMLPVYRIMGKYAKSIGPTQIYDLLHEKNLFEMSAQFYADWADAYLTAGNAARAAQIITLASSKIGMGNPLLEAVQESVDRVIAGEGEGGETSSTPHSSCAPADSVLHLGWKLPDQSPPLIDSLPDMSRPPPPLPSKGAQRRVFGPIQAPSRGPAPFAAAPAARATVGQAAVGNDFPSLSSKDELPSDWLTSGPPRNHGSGGSNKENERQPMASAFVLPNISVPSYFSPDMISPSLAQMKPGSQNNFHLPPSSCVFSFTDPKATSGPEPEQQTPPTQGHAPSKPRPW</sequence>
<keyword evidence="4" id="KW-1185">Reference proteome</keyword>
<dbReference type="InterPro" id="IPR013212">
    <property type="entry name" value="Mad3/Bub1_I"/>
</dbReference>
<dbReference type="AlphaFoldDB" id="A0AAV5SJ65"/>
<comment type="caution">
    <text evidence="3">The sequence shown here is derived from an EMBL/GenBank/DDBJ whole genome shotgun (WGS) entry which is preliminary data.</text>
</comment>
<feature type="domain" description="BUB1 N-terminal" evidence="2">
    <location>
        <begin position="37"/>
        <end position="143"/>
    </location>
</feature>
<feature type="region of interest" description="Disordered" evidence="1">
    <location>
        <begin position="315"/>
        <end position="370"/>
    </location>
</feature>
<evidence type="ECO:0000313" key="3">
    <source>
        <dbReference type="EMBL" id="GMS83397.1"/>
    </source>
</evidence>
<evidence type="ECO:0000313" key="4">
    <source>
        <dbReference type="Proteomes" id="UP001432027"/>
    </source>
</evidence>
<organism evidence="3 4">
    <name type="scientific">Pristionchus entomophagus</name>
    <dbReference type="NCBI Taxonomy" id="358040"/>
    <lineage>
        <taxon>Eukaryota</taxon>
        <taxon>Metazoa</taxon>
        <taxon>Ecdysozoa</taxon>
        <taxon>Nematoda</taxon>
        <taxon>Chromadorea</taxon>
        <taxon>Rhabditida</taxon>
        <taxon>Rhabditina</taxon>
        <taxon>Diplogasteromorpha</taxon>
        <taxon>Diplogasteroidea</taxon>
        <taxon>Neodiplogasteridae</taxon>
        <taxon>Pristionchus</taxon>
    </lineage>
</organism>
<evidence type="ECO:0000256" key="1">
    <source>
        <dbReference type="SAM" id="MobiDB-lite"/>
    </source>
</evidence>
<dbReference type="Gene3D" id="1.25.40.430">
    <property type="match status" value="1"/>
</dbReference>
<accession>A0AAV5SJ65</accession>
<evidence type="ECO:0000259" key="2">
    <source>
        <dbReference type="Pfam" id="PF08311"/>
    </source>
</evidence>
<proteinExistence type="predicted"/>
<protein>
    <recommendedName>
        <fullName evidence="2">BUB1 N-terminal domain-containing protein</fullName>
    </recommendedName>
</protein>
<feature type="region of interest" description="Disordered" evidence="1">
    <location>
        <begin position="257"/>
        <end position="299"/>
    </location>
</feature>
<feature type="non-terminal residue" evidence="3">
    <location>
        <position position="1"/>
    </location>
</feature>
<feature type="region of interest" description="Disordered" evidence="1">
    <location>
        <begin position="200"/>
        <end position="224"/>
    </location>
</feature>
<gene>
    <name evidence="3" type="ORF">PENTCL1PPCAC_5572</name>
</gene>
<reference evidence="3" key="1">
    <citation type="submission" date="2023-10" db="EMBL/GenBank/DDBJ databases">
        <title>Genome assembly of Pristionchus species.</title>
        <authorList>
            <person name="Yoshida K."/>
            <person name="Sommer R.J."/>
        </authorList>
    </citation>
    <scope>NUCLEOTIDE SEQUENCE</scope>
    <source>
        <strain evidence="3">RS0144</strain>
    </source>
</reference>
<dbReference type="Proteomes" id="UP001432027">
    <property type="component" value="Unassembled WGS sequence"/>
</dbReference>
<dbReference type="Pfam" id="PF08311">
    <property type="entry name" value="Mad3_BUB1_I"/>
    <property type="match status" value="1"/>
</dbReference>
<feature type="compositionally biased region" description="Low complexity" evidence="1">
    <location>
        <begin position="350"/>
        <end position="360"/>
    </location>
</feature>